<protein>
    <recommendedName>
        <fullName evidence="5">Ankyrin repeat protein</fullName>
    </recommendedName>
</protein>
<dbReference type="PANTHER" id="PTHR24186:SF38">
    <property type="entry name" value="ANKYRIN REPEAT FAMILY PROTEIN"/>
    <property type="match status" value="1"/>
</dbReference>
<evidence type="ECO:0000313" key="3">
    <source>
        <dbReference type="EMBL" id="HIT38042.1"/>
    </source>
</evidence>
<sequence>MFYDETQATKACEEEPSLIFELIKEGHFELVDKLLKKKIVKLNTIDQDGNTVLMRLLKSKKYDIVEKYMNDLNSDINHQNKDGNTFTHLLATKDYVHTANIIKKLKRNKEINPNIRNNEGKTILDIAISTGNLCTTLKLLEDKRFNNIDLVSFNNLYNTFIKSDDFGKYTKLTNLETIVNELSKKSRLLPKVKEIVDLVKNNFDIIKNELMNNKLTFMDNIVKNVLMEVTV</sequence>
<dbReference type="Pfam" id="PF12796">
    <property type="entry name" value="Ank_2"/>
    <property type="match status" value="1"/>
</dbReference>
<comment type="caution">
    <text evidence="3">The sequence shown here is derived from an EMBL/GenBank/DDBJ whole genome shotgun (WGS) entry which is preliminary data.</text>
</comment>
<dbReference type="InterPro" id="IPR036770">
    <property type="entry name" value="Ankyrin_rpt-contain_sf"/>
</dbReference>
<dbReference type="PANTHER" id="PTHR24186">
    <property type="entry name" value="PROTEIN PHOSPHATASE 1 REGULATORY SUBUNIT"/>
    <property type="match status" value="1"/>
</dbReference>
<dbReference type="InterPro" id="IPR002110">
    <property type="entry name" value="Ankyrin_rpt"/>
</dbReference>
<dbReference type="Proteomes" id="UP000886833">
    <property type="component" value="Unassembled WGS sequence"/>
</dbReference>
<evidence type="ECO:0000256" key="2">
    <source>
        <dbReference type="ARBA" id="ARBA00023043"/>
    </source>
</evidence>
<dbReference type="AlphaFoldDB" id="A0A9D1GBG9"/>
<dbReference type="EMBL" id="DVKQ01000079">
    <property type="protein sequence ID" value="HIT38042.1"/>
    <property type="molecule type" value="Genomic_DNA"/>
</dbReference>
<dbReference type="GO" id="GO:0005886">
    <property type="term" value="C:plasma membrane"/>
    <property type="evidence" value="ECO:0007669"/>
    <property type="project" value="TreeGrafter"/>
</dbReference>
<organism evidence="3 4">
    <name type="scientific">Candidatus Onthousia faecipullorum</name>
    <dbReference type="NCBI Taxonomy" id="2840887"/>
    <lineage>
        <taxon>Bacteria</taxon>
        <taxon>Bacillati</taxon>
        <taxon>Bacillota</taxon>
        <taxon>Bacilli</taxon>
        <taxon>Candidatus Onthousia</taxon>
    </lineage>
</organism>
<evidence type="ECO:0008006" key="5">
    <source>
        <dbReference type="Google" id="ProtNLM"/>
    </source>
</evidence>
<gene>
    <name evidence="3" type="ORF">IAB59_06175</name>
</gene>
<dbReference type="Gene3D" id="1.25.40.20">
    <property type="entry name" value="Ankyrin repeat-containing domain"/>
    <property type="match status" value="1"/>
</dbReference>
<reference evidence="3" key="2">
    <citation type="journal article" date="2021" name="PeerJ">
        <title>Extensive microbial diversity within the chicken gut microbiome revealed by metagenomics and culture.</title>
        <authorList>
            <person name="Gilroy R."/>
            <person name="Ravi A."/>
            <person name="Getino M."/>
            <person name="Pursley I."/>
            <person name="Horton D.L."/>
            <person name="Alikhan N.F."/>
            <person name="Baker D."/>
            <person name="Gharbi K."/>
            <person name="Hall N."/>
            <person name="Watson M."/>
            <person name="Adriaenssens E.M."/>
            <person name="Foster-Nyarko E."/>
            <person name="Jarju S."/>
            <person name="Secka A."/>
            <person name="Antonio M."/>
            <person name="Oren A."/>
            <person name="Chaudhuri R.R."/>
            <person name="La Ragione R."/>
            <person name="Hildebrand F."/>
            <person name="Pallen M.J."/>
        </authorList>
    </citation>
    <scope>NUCLEOTIDE SEQUENCE</scope>
    <source>
        <strain evidence="3">CHK195-26880</strain>
    </source>
</reference>
<keyword evidence="2" id="KW-0040">ANK repeat</keyword>
<keyword evidence="1" id="KW-0677">Repeat</keyword>
<name>A0A9D1GBG9_9FIRM</name>
<evidence type="ECO:0000313" key="4">
    <source>
        <dbReference type="Proteomes" id="UP000886833"/>
    </source>
</evidence>
<proteinExistence type="predicted"/>
<reference evidence="3" key="1">
    <citation type="submission" date="2020-10" db="EMBL/GenBank/DDBJ databases">
        <authorList>
            <person name="Gilroy R."/>
        </authorList>
    </citation>
    <scope>NUCLEOTIDE SEQUENCE</scope>
    <source>
        <strain evidence="3">CHK195-26880</strain>
    </source>
</reference>
<dbReference type="SUPFAM" id="SSF48403">
    <property type="entry name" value="Ankyrin repeat"/>
    <property type="match status" value="1"/>
</dbReference>
<accession>A0A9D1GBG9</accession>
<evidence type="ECO:0000256" key="1">
    <source>
        <dbReference type="ARBA" id="ARBA00022737"/>
    </source>
</evidence>